<sequence length="164" mass="17657">MPRTLIPDWIAAELEAGRSHLRPMLDSAPFDRAAVRTVAGSGDFQIVDGHVRRAPVPSPATWFPQIEPALTAAGEGRWSLPVTVTAGMLDDAAVAVPRAVGALVQLHRHGHRSLSSRLGPQAVMMDEIEVRTGSIARFLADLAVAEGDTVHLHFDRAGEFDVTR</sequence>
<comment type="caution">
    <text evidence="1">The sequence shown here is derived from an EMBL/GenBank/DDBJ whole genome shotgun (WGS) entry which is preliminary data.</text>
</comment>
<protein>
    <submittedName>
        <fullName evidence="1">Uncharacterized protein</fullName>
    </submittedName>
</protein>
<dbReference type="Proteomes" id="UP000523614">
    <property type="component" value="Unassembled WGS sequence"/>
</dbReference>
<name>A0A847HDD6_9CORY</name>
<reference evidence="1 2" key="1">
    <citation type="journal article" date="2020" name="Biotechnol. Biofuels">
        <title>New insights from the biogas microbiome by comprehensive genome-resolved metagenomics of nearly 1600 species originating from multiple anaerobic digesters.</title>
        <authorList>
            <person name="Campanaro S."/>
            <person name="Treu L."/>
            <person name="Rodriguez-R L.M."/>
            <person name="Kovalovszki A."/>
            <person name="Ziels R.M."/>
            <person name="Maus I."/>
            <person name="Zhu X."/>
            <person name="Kougias P.G."/>
            <person name="Basile A."/>
            <person name="Luo G."/>
            <person name="Schluter A."/>
            <person name="Konstantinidis K.T."/>
            <person name="Angelidaki I."/>
        </authorList>
    </citation>
    <scope>NUCLEOTIDE SEQUENCE [LARGE SCALE GENOMIC DNA]</scope>
    <source>
        <strain evidence="1">AS06rmzACSIP_235</strain>
    </source>
</reference>
<dbReference type="EMBL" id="JAAYYP010000403">
    <property type="protein sequence ID" value="NLF91861.1"/>
    <property type="molecule type" value="Genomic_DNA"/>
</dbReference>
<evidence type="ECO:0000313" key="1">
    <source>
        <dbReference type="EMBL" id="NLF91861.1"/>
    </source>
</evidence>
<proteinExistence type="predicted"/>
<dbReference type="AlphaFoldDB" id="A0A847HDD6"/>
<evidence type="ECO:0000313" key="2">
    <source>
        <dbReference type="Proteomes" id="UP000523614"/>
    </source>
</evidence>
<gene>
    <name evidence="1" type="ORF">GX570_11035</name>
</gene>
<accession>A0A847HDD6</accession>
<organism evidence="1 2">
    <name type="scientific">Corynebacterium marinum</name>
    <dbReference type="NCBI Taxonomy" id="349751"/>
    <lineage>
        <taxon>Bacteria</taxon>
        <taxon>Bacillati</taxon>
        <taxon>Actinomycetota</taxon>
        <taxon>Actinomycetes</taxon>
        <taxon>Mycobacteriales</taxon>
        <taxon>Corynebacteriaceae</taxon>
        <taxon>Corynebacterium</taxon>
    </lineage>
</organism>